<keyword evidence="3" id="KW-1185">Reference proteome</keyword>
<comment type="caution">
    <text evidence="2">The sequence shown here is derived from an EMBL/GenBank/DDBJ whole genome shotgun (WGS) entry which is preliminary data.</text>
</comment>
<evidence type="ECO:0000313" key="2">
    <source>
        <dbReference type="EMBL" id="KAG7383883.1"/>
    </source>
</evidence>
<accession>A0A8T1VV85</accession>
<gene>
    <name evidence="2" type="ORF">PHYPSEUDO_003240</name>
</gene>
<dbReference type="Proteomes" id="UP000694044">
    <property type="component" value="Unassembled WGS sequence"/>
</dbReference>
<feature type="region of interest" description="Disordered" evidence="1">
    <location>
        <begin position="110"/>
        <end position="142"/>
    </location>
</feature>
<name>A0A8T1VV85_9STRA</name>
<reference evidence="2" key="1">
    <citation type="submission" date="2021-02" db="EMBL/GenBank/DDBJ databases">
        <authorList>
            <person name="Palmer J.M."/>
        </authorList>
    </citation>
    <scope>NUCLEOTIDE SEQUENCE</scope>
    <source>
        <strain evidence="2">SCRP734</strain>
    </source>
</reference>
<evidence type="ECO:0000256" key="1">
    <source>
        <dbReference type="SAM" id="MobiDB-lite"/>
    </source>
</evidence>
<dbReference type="EMBL" id="JAGDFM010000164">
    <property type="protein sequence ID" value="KAG7383883.1"/>
    <property type="molecule type" value="Genomic_DNA"/>
</dbReference>
<evidence type="ECO:0000313" key="3">
    <source>
        <dbReference type="Proteomes" id="UP000694044"/>
    </source>
</evidence>
<sequence>MDNFNAISNKNNDLDDTKYDDTLACPELHLRSFRFYNGVTSFMGMDALHGRSRSSGPSLLVLYQEASPPINSLSLIENINVAYSRNKIADYIKSNINIAAARTALTFTPSNYEPESAQEGNGVEPSRDEHHADQRPRANTRHVPGKHLQLRHGVRRVRRQAAWRYR</sequence>
<organism evidence="2 3">
    <name type="scientific">Phytophthora pseudosyringae</name>
    <dbReference type="NCBI Taxonomy" id="221518"/>
    <lineage>
        <taxon>Eukaryota</taxon>
        <taxon>Sar</taxon>
        <taxon>Stramenopiles</taxon>
        <taxon>Oomycota</taxon>
        <taxon>Peronosporomycetes</taxon>
        <taxon>Peronosporales</taxon>
        <taxon>Peronosporaceae</taxon>
        <taxon>Phytophthora</taxon>
    </lineage>
</organism>
<protein>
    <submittedName>
        <fullName evidence="2">Uncharacterized protein</fullName>
    </submittedName>
</protein>
<proteinExistence type="predicted"/>
<dbReference type="AlphaFoldDB" id="A0A8T1VV85"/>
<feature type="compositionally biased region" description="Basic and acidic residues" evidence="1">
    <location>
        <begin position="125"/>
        <end position="136"/>
    </location>
</feature>